<comment type="caution">
    <text evidence="2">The sequence shown here is derived from an EMBL/GenBank/DDBJ whole genome shotgun (WGS) entry which is preliminary data.</text>
</comment>
<reference evidence="2" key="2">
    <citation type="submission" date="2023-05" db="EMBL/GenBank/DDBJ databases">
        <authorList>
            <person name="Schelkunov M.I."/>
        </authorList>
    </citation>
    <scope>NUCLEOTIDE SEQUENCE</scope>
    <source>
        <strain evidence="2">Hsosn_3</strain>
        <tissue evidence="2">Leaf</tissue>
    </source>
</reference>
<dbReference type="Proteomes" id="UP001237642">
    <property type="component" value="Unassembled WGS sequence"/>
</dbReference>
<sequence>MGELESVLKEHYARLWDYGVEVLRSNPGSSVFIKGEATEDYQQKGLKNAIDEHLPKAEHRCCARHVHANWKKNHHGNALKNVFWRAANASIFAEFNIWAGYAKKEKGRPPKKIVQTNPDQTIQHAVTEIVQKKKRGRPPKASNTQVKTKKSSFGTGVLIGDDGHTYLSSSTSTVRLTSSQPNNPTETAEEVQKHSSSQPLTSNIRSPLKKSDKIVFPRSELKK</sequence>
<feature type="compositionally biased region" description="Polar residues" evidence="1">
    <location>
        <begin position="141"/>
        <end position="154"/>
    </location>
</feature>
<feature type="region of interest" description="Disordered" evidence="1">
    <location>
        <begin position="169"/>
        <end position="223"/>
    </location>
</feature>
<dbReference type="InterPro" id="IPR017956">
    <property type="entry name" value="AT_hook_DNA-bd_motif"/>
</dbReference>
<dbReference type="SMART" id="SM00384">
    <property type="entry name" value="AT_hook"/>
    <property type="match status" value="2"/>
</dbReference>
<dbReference type="PANTHER" id="PTHR31973">
    <property type="entry name" value="POLYPROTEIN, PUTATIVE-RELATED"/>
    <property type="match status" value="1"/>
</dbReference>
<feature type="compositionally biased region" description="Low complexity" evidence="1">
    <location>
        <begin position="169"/>
        <end position="179"/>
    </location>
</feature>
<feature type="compositionally biased region" description="Basic and acidic residues" evidence="1">
    <location>
        <begin position="209"/>
        <end position="223"/>
    </location>
</feature>
<dbReference type="PANTHER" id="PTHR31973:SF187">
    <property type="entry name" value="MUTATOR TRANSPOSASE MUDRA PROTEIN"/>
    <property type="match status" value="1"/>
</dbReference>
<dbReference type="EMBL" id="JAUIZM010000009">
    <property type="protein sequence ID" value="KAK1366419.1"/>
    <property type="molecule type" value="Genomic_DNA"/>
</dbReference>
<feature type="compositionally biased region" description="Polar residues" evidence="1">
    <location>
        <begin position="194"/>
        <end position="205"/>
    </location>
</feature>
<name>A0AAD8HHE6_9APIA</name>
<evidence type="ECO:0000256" key="1">
    <source>
        <dbReference type="SAM" id="MobiDB-lite"/>
    </source>
</evidence>
<protein>
    <submittedName>
        <fullName evidence="2">Uncharacterized protein</fullName>
    </submittedName>
</protein>
<proteinExistence type="predicted"/>
<feature type="region of interest" description="Disordered" evidence="1">
    <location>
        <begin position="130"/>
        <end position="155"/>
    </location>
</feature>
<gene>
    <name evidence="2" type="ORF">POM88_041980</name>
</gene>
<organism evidence="2 3">
    <name type="scientific">Heracleum sosnowskyi</name>
    <dbReference type="NCBI Taxonomy" id="360622"/>
    <lineage>
        <taxon>Eukaryota</taxon>
        <taxon>Viridiplantae</taxon>
        <taxon>Streptophyta</taxon>
        <taxon>Embryophyta</taxon>
        <taxon>Tracheophyta</taxon>
        <taxon>Spermatophyta</taxon>
        <taxon>Magnoliopsida</taxon>
        <taxon>eudicotyledons</taxon>
        <taxon>Gunneridae</taxon>
        <taxon>Pentapetalae</taxon>
        <taxon>asterids</taxon>
        <taxon>campanulids</taxon>
        <taxon>Apiales</taxon>
        <taxon>Apiaceae</taxon>
        <taxon>Apioideae</taxon>
        <taxon>apioid superclade</taxon>
        <taxon>Tordylieae</taxon>
        <taxon>Tordyliinae</taxon>
        <taxon>Heracleum</taxon>
    </lineage>
</organism>
<keyword evidence="3" id="KW-1185">Reference proteome</keyword>
<dbReference type="Pfam" id="PF02178">
    <property type="entry name" value="AT_hook"/>
    <property type="match status" value="2"/>
</dbReference>
<evidence type="ECO:0000313" key="2">
    <source>
        <dbReference type="EMBL" id="KAK1366419.1"/>
    </source>
</evidence>
<reference evidence="2" key="1">
    <citation type="submission" date="2023-02" db="EMBL/GenBank/DDBJ databases">
        <title>Genome of toxic invasive species Heracleum sosnowskyi carries increased number of genes despite the absence of recent whole-genome duplications.</title>
        <authorList>
            <person name="Schelkunov M."/>
            <person name="Shtratnikova V."/>
            <person name="Makarenko M."/>
            <person name="Klepikova A."/>
            <person name="Omelchenko D."/>
            <person name="Novikova G."/>
            <person name="Obukhova E."/>
            <person name="Bogdanov V."/>
            <person name="Penin A."/>
            <person name="Logacheva M."/>
        </authorList>
    </citation>
    <scope>NUCLEOTIDE SEQUENCE</scope>
    <source>
        <strain evidence="2">Hsosn_3</strain>
        <tissue evidence="2">Leaf</tissue>
    </source>
</reference>
<dbReference type="GO" id="GO:0003677">
    <property type="term" value="F:DNA binding"/>
    <property type="evidence" value="ECO:0007669"/>
    <property type="project" value="InterPro"/>
</dbReference>
<evidence type="ECO:0000313" key="3">
    <source>
        <dbReference type="Proteomes" id="UP001237642"/>
    </source>
</evidence>
<accession>A0AAD8HHE6</accession>
<dbReference type="AlphaFoldDB" id="A0AAD8HHE6"/>